<proteinExistence type="predicted"/>
<protein>
    <submittedName>
        <fullName evidence="1">Uncharacterized protein</fullName>
    </submittedName>
</protein>
<dbReference type="EMBL" id="JAVDUM010000017">
    <property type="protein sequence ID" value="MDR6868742.1"/>
    <property type="molecule type" value="Genomic_DNA"/>
</dbReference>
<reference evidence="1 2" key="1">
    <citation type="submission" date="2023-07" db="EMBL/GenBank/DDBJ databases">
        <title>Sorghum-associated microbial communities from plants grown in Nebraska, USA.</title>
        <authorList>
            <person name="Schachtman D."/>
        </authorList>
    </citation>
    <scope>NUCLEOTIDE SEQUENCE [LARGE SCALE GENOMIC DNA]</scope>
    <source>
        <strain evidence="1 2">2980</strain>
    </source>
</reference>
<keyword evidence="2" id="KW-1185">Reference proteome</keyword>
<dbReference type="Proteomes" id="UP001259347">
    <property type="component" value="Unassembled WGS sequence"/>
</dbReference>
<accession>A0ABU1SGR8</accession>
<name>A0ABU1SGR8_9MICO</name>
<dbReference type="RefSeq" id="WP_310022863.1">
    <property type="nucleotide sequence ID" value="NZ_JAVDUM010000017.1"/>
</dbReference>
<sequence>MSDAKSYFTAVLAVHETTTTDQDEKSLDTYGRTVRTVTKPVKTSHEVVKIQLRGSTLAEVAAKAGNVLGAMEGAL</sequence>
<evidence type="ECO:0000313" key="1">
    <source>
        <dbReference type="EMBL" id="MDR6868742.1"/>
    </source>
</evidence>
<gene>
    <name evidence="1" type="ORF">J2Y69_003366</name>
</gene>
<evidence type="ECO:0000313" key="2">
    <source>
        <dbReference type="Proteomes" id="UP001259347"/>
    </source>
</evidence>
<organism evidence="1 2">
    <name type="scientific">Microbacterium resistens</name>
    <dbReference type="NCBI Taxonomy" id="156977"/>
    <lineage>
        <taxon>Bacteria</taxon>
        <taxon>Bacillati</taxon>
        <taxon>Actinomycetota</taxon>
        <taxon>Actinomycetes</taxon>
        <taxon>Micrococcales</taxon>
        <taxon>Microbacteriaceae</taxon>
        <taxon>Microbacterium</taxon>
    </lineage>
</organism>
<comment type="caution">
    <text evidence="1">The sequence shown here is derived from an EMBL/GenBank/DDBJ whole genome shotgun (WGS) entry which is preliminary data.</text>
</comment>